<keyword evidence="2" id="KW-0812">Transmembrane</keyword>
<name>A0A8D8HQS1_CULPI</name>
<feature type="region of interest" description="Disordered" evidence="1">
    <location>
        <begin position="14"/>
        <end position="61"/>
    </location>
</feature>
<accession>A0A8D8HQS1</accession>
<keyword evidence="2" id="KW-0472">Membrane</keyword>
<dbReference type="EMBL" id="HBUE01065574">
    <property type="protein sequence ID" value="CAG6470569.1"/>
    <property type="molecule type" value="Transcribed_RNA"/>
</dbReference>
<proteinExistence type="predicted"/>
<dbReference type="EMBL" id="HBUE01328105">
    <property type="protein sequence ID" value="CAG6591749.1"/>
    <property type="molecule type" value="Transcribed_RNA"/>
</dbReference>
<dbReference type="EMBL" id="HBUE01221459">
    <property type="protein sequence ID" value="CAG6539699.1"/>
    <property type="molecule type" value="Transcribed_RNA"/>
</dbReference>
<organism evidence="3">
    <name type="scientific">Culex pipiens</name>
    <name type="common">House mosquito</name>
    <dbReference type="NCBI Taxonomy" id="7175"/>
    <lineage>
        <taxon>Eukaryota</taxon>
        <taxon>Metazoa</taxon>
        <taxon>Ecdysozoa</taxon>
        <taxon>Arthropoda</taxon>
        <taxon>Hexapoda</taxon>
        <taxon>Insecta</taxon>
        <taxon>Pterygota</taxon>
        <taxon>Neoptera</taxon>
        <taxon>Endopterygota</taxon>
        <taxon>Diptera</taxon>
        <taxon>Nematocera</taxon>
        <taxon>Culicoidea</taxon>
        <taxon>Culicidae</taxon>
        <taxon>Culicinae</taxon>
        <taxon>Culicini</taxon>
        <taxon>Culex</taxon>
        <taxon>Culex</taxon>
    </lineage>
</organism>
<keyword evidence="2" id="KW-1133">Transmembrane helix</keyword>
<evidence type="ECO:0000313" key="3">
    <source>
        <dbReference type="EMBL" id="CAG6539699.1"/>
    </source>
</evidence>
<feature type="transmembrane region" description="Helical" evidence="2">
    <location>
        <begin position="78"/>
        <end position="101"/>
    </location>
</feature>
<dbReference type="AlphaFoldDB" id="A0A8D8HQS1"/>
<evidence type="ECO:0000256" key="1">
    <source>
        <dbReference type="SAM" id="MobiDB-lite"/>
    </source>
</evidence>
<reference evidence="3" key="1">
    <citation type="submission" date="2021-05" db="EMBL/GenBank/DDBJ databases">
        <authorList>
            <person name="Alioto T."/>
            <person name="Alioto T."/>
            <person name="Gomez Garrido J."/>
        </authorList>
    </citation>
    <scope>NUCLEOTIDE SEQUENCE</scope>
</reference>
<protein>
    <submittedName>
        <fullName evidence="3">(northern house mosquito) hypothetical protein</fullName>
    </submittedName>
</protein>
<sequence length="260" mass="28773">MSHQRLVCFQVQQRGEPEPEASEQVNHLTRSSNSSRDKGSSSSRLRLVAPASKASSSNPRSYRRVLRGMAASVRERRVGVAAAAASVGSVPASVVVVAWLAEAVRTTQRRPLVRAPTVPSSSSSFPPRTLCLRRRRQRQQQRRPVGRRTRGVTCSVDNEASRTEGRCRRGSVERCPTWSRSCSHEDTDLRAGIASTISIACSTTGRRTRERRPCSTCPSFPRSRTRAAVVGPAARVATRPRRCRSRTRCSRPAVNRTLVW</sequence>
<evidence type="ECO:0000256" key="2">
    <source>
        <dbReference type="SAM" id="Phobius"/>
    </source>
</evidence>
<feature type="compositionally biased region" description="Low complexity" evidence="1">
    <location>
        <begin position="30"/>
        <end position="46"/>
    </location>
</feature>